<evidence type="ECO:0000256" key="1">
    <source>
        <dbReference type="ARBA" id="ARBA00023054"/>
    </source>
</evidence>
<dbReference type="GO" id="GO:0061001">
    <property type="term" value="P:regulation of dendritic spine morphogenesis"/>
    <property type="evidence" value="ECO:0007669"/>
    <property type="project" value="TreeGrafter"/>
</dbReference>
<keyword evidence="6" id="KW-1185">Reference proteome</keyword>
<name>A0A3Q1I1X3_ANATE</name>
<feature type="compositionally biased region" description="Polar residues" evidence="3">
    <location>
        <begin position="47"/>
        <end position="57"/>
    </location>
</feature>
<feature type="domain" description="Actin interacting protein 3-like C-terminal" evidence="4">
    <location>
        <begin position="193"/>
        <end position="267"/>
    </location>
</feature>
<evidence type="ECO:0000313" key="5">
    <source>
        <dbReference type="Ensembl" id="ENSATEP00000014130.2"/>
    </source>
</evidence>
<evidence type="ECO:0000256" key="3">
    <source>
        <dbReference type="SAM" id="MobiDB-lite"/>
    </source>
</evidence>
<dbReference type="Pfam" id="PF03915">
    <property type="entry name" value="AIP3"/>
    <property type="match status" value="1"/>
</dbReference>
<dbReference type="InterPro" id="IPR022782">
    <property type="entry name" value="AIP3-like_C"/>
</dbReference>
<keyword evidence="1 2" id="KW-0175">Coiled coil</keyword>
<dbReference type="GeneTree" id="ENSGT00940000157961"/>
<feature type="region of interest" description="Disordered" evidence="3">
    <location>
        <begin position="295"/>
        <end position="362"/>
    </location>
</feature>
<reference evidence="5" key="2">
    <citation type="submission" date="2025-08" db="UniProtKB">
        <authorList>
            <consortium name="Ensembl"/>
        </authorList>
    </citation>
    <scope>IDENTIFICATION</scope>
</reference>
<evidence type="ECO:0000256" key="2">
    <source>
        <dbReference type="SAM" id="Coils"/>
    </source>
</evidence>
<feature type="region of interest" description="Disordered" evidence="3">
    <location>
        <begin position="94"/>
        <end position="114"/>
    </location>
</feature>
<feature type="region of interest" description="Disordered" evidence="3">
    <location>
        <begin position="842"/>
        <end position="864"/>
    </location>
</feature>
<dbReference type="Ensembl" id="ENSATET00000014359.2">
    <property type="protein sequence ID" value="ENSATEP00000014130.2"/>
    <property type="gene ID" value="ENSATEG00000009703.3"/>
</dbReference>
<feature type="compositionally biased region" description="Basic and acidic residues" evidence="3">
    <location>
        <begin position="609"/>
        <end position="619"/>
    </location>
</feature>
<proteinExistence type="predicted"/>
<dbReference type="GO" id="GO:0014069">
    <property type="term" value="C:postsynaptic density"/>
    <property type="evidence" value="ECO:0007669"/>
    <property type="project" value="TreeGrafter"/>
</dbReference>
<sequence>MFLGWFLCYQAAAKRKGPMISAGDAEFPRDYHTLAAGGGRGARRFPDNTNGGFTSSSLDRRHNAVAAKSLEALNSIHKADIERQRDALMDLQKNKYSNSPGSMSQGSAAAGRQQQPNYWSFKTRTPRVTRLSPTQPALADQASRVSFASAENLETMSEPDIPIGFNRMNRLRQSLPLARSSSQAKLRAPGILFLQLGEETRRVHLTHELTSLDTLRALIVHMFPQRLTMAMLRSPSTALLIKDETRNVFYELEDPRDVQDRCVIKIYCKEPIYGTYPGHHNPHLANGDLRREMVYAPQDSPPNRRLSNPPMSSQHSSSSASPPQGSPARARLLYSGGRPSSYSHHSSPHQQPQLHQPHHTQAAFCASSSAILERRDVKPDDEVGGSRSMVLLRGDDRGGGGIYADPYSLGPDTSRLSLAGGPHSPLPARADPYGSLYRRGGGGGGGGAGSVRTLTSYSAAALQGELMESGALYRPGGPLYNDAYAASMLAMGLRVPPPSSPQKIPDMRDSYAGPMPARGSPGRQSLRRDSVTSSVFGDSPKARGQGPGIGLTSEQLCLMASTAGDGGGGGGFSSSLLGSETETRERMEAMEKQIASLTGLLQRVLSRAPEAESPEKIESASDCSGTDSKSLTPSAPLALMPPPPSGANQPVMVSRLQMQLHLQGLQQNTNALRKQLSQLRNMQLENQDAVLSLLRQTESELSLMMLDAMRTQEDPLQRQRLLVEEERLKYLNQEELLIQQLHDLEKSVEELQRNSSVNHGLVTEQDVEQKSKELRMLGETLTELKNQFPSLQSKMRVVLRVEVEAVKFLKEEPHRLEALLKRCNTMTDALSTLRRQVTEGVWKGPEDLSSQTQKRAEDVSHSSDLDILNSPPLSLTDLSTSAGLANWIPVSAGDVDASGPEQDIQPSMTFRNRVLDELPSRRPADKSVSAEVRLAAERDWEEKRASLTQFSAQDINRLLEETQAELMKAIPDLDFAARHINKPAVPPKPQITIPITSTTATSPLAAQKLNSMEGAGSHRGSVDLNVAKYRTEKPSKSPPPPPPRRSFPSVHGLTTNRTGEVIVTSKNMKMEEDGDLPKTLVKLRRTPSDTPRPASTPPVIAASAIQDEDDEEKIIAELEVTDLLFTELTLSLEVKD</sequence>
<feature type="region of interest" description="Disordered" evidence="3">
    <location>
        <begin position="562"/>
        <end position="585"/>
    </location>
</feature>
<reference evidence="5" key="1">
    <citation type="submission" date="2021-04" db="EMBL/GenBank/DDBJ databases">
        <authorList>
            <consortium name="Wellcome Sanger Institute Data Sharing"/>
        </authorList>
    </citation>
    <scope>NUCLEOTIDE SEQUENCE [LARGE SCALE GENOMIC DNA]</scope>
</reference>
<feature type="compositionally biased region" description="Low complexity" evidence="3">
    <location>
        <begin position="339"/>
        <end position="355"/>
    </location>
</feature>
<gene>
    <name evidence="5" type="primary">SRCIN1</name>
</gene>
<evidence type="ECO:0000313" key="6">
    <source>
        <dbReference type="Proteomes" id="UP000265040"/>
    </source>
</evidence>
<feature type="compositionally biased region" description="Pro residues" evidence="3">
    <location>
        <begin position="1036"/>
        <end position="1045"/>
    </location>
</feature>
<organism evidence="5 6">
    <name type="scientific">Anabas testudineus</name>
    <name type="common">Climbing perch</name>
    <name type="synonym">Anthias testudineus</name>
    <dbReference type="NCBI Taxonomy" id="64144"/>
    <lineage>
        <taxon>Eukaryota</taxon>
        <taxon>Metazoa</taxon>
        <taxon>Chordata</taxon>
        <taxon>Craniata</taxon>
        <taxon>Vertebrata</taxon>
        <taxon>Euteleostomi</taxon>
        <taxon>Actinopterygii</taxon>
        <taxon>Neopterygii</taxon>
        <taxon>Teleostei</taxon>
        <taxon>Neoteleostei</taxon>
        <taxon>Acanthomorphata</taxon>
        <taxon>Anabantaria</taxon>
        <taxon>Anabantiformes</taxon>
        <taxon>Anabantoidei</taxon>
        <taxon>Anabantidae</taxon>
        <taxon>Anabas</taxon>
    </lineage>
</organism>
<dbReference type="Proteomes" id="UP000265040">
    <property type="component" value="Chromosome 19"/>
</dbReference>
<feature type="compositionally biased region" description="Low complexity" evidence="3">
    <location>
        <begin position="307"/>
        <end position="327"/>
    </location>
</feature>
<dbReference type="InterPro" id="IPR051825">
    <property type="entry name" value="SRCIN1"/>
</dbReference>
<protein>
    <recommendedName>
        <fullName evidence="4">Actin interacting protein 3-like C-terminal domain-containing protein</fullName>
    </recommendedName>
</protein>
<feature type="region of interest" description="Disordered" evidence="3">
    <location>
        <begin position="38"/>
        <end position="57"/>
    </location>
</feature>
<dbReference type="GO" id="GO:0015629">
    <property type="term" value="C:actin cytoskeleton"/>
    <property type="evidence" value="ECO:0007669"/>
    <property type="project" value="TreeGrafter"/>
</dbReference>
<feature type="compositionally biased region" description="Low complexity" evidence="3">
    <location>
        <begin position="101"/>
        <end position="114"/>
    </location>
</feature>
<dbReference type="PANTHER" id="PTHR22741">
    <property type="entry name" value="P140CAP/SNIP-RELATED"/>
    <property type="match status" value="1"/>
</dbReference>
<reference evidence="5" key="3">
    <citation type="submission" date="2025-09" db="UniProtKB">
        <authorList>
            <consortium name="Ensembl"/>
        </authorList>
    </citation>
    <scope>IDENTIFICATION</scope>
</reference>
<evidence type="ECO:0000259" key="4">
    <source>
        <dbReference type="Pfam" id="PF03915"/>
    </source>
</evidence>
<feature type="coiled-coil region" evidence="2">
    <location>
        <begin position="734"/>
        <end position="787"/>
    </location>
</feature>
<dbReference type="AlphaFoldDB" id="A0A3Q1I1X3"/>
<accession>A0A3Q1I1X3</accession>
<feature type="region of interest" description="Disordered" evidence="3">
    <location>
        <begin position="1031"/>
        <end position="1056"/>
    </location>
</feature>
<feature type="region of interest" description="Disordered" evidence="3">
    <location>
        <begin position="497"/>
        <end position="550"/>
    </location>
</feature>
<feature type="region of interest" description="Disordered" evidence="3">
    <location>
        <begin position="606"/>
        <end position="645"/>
    </location>
</feature>
<dbReference type="Gene3D" id="1.20.58.1540">
    <property type="entry name" value="Actin interacting protein 3, C-terminal domain"/>
    <property type="match status" value="1"/>
</dbReference>
<dbReference type="GO" id="GO:0005737">
    <property type="term" value="C:cytoplasm"/>
    <property type="evidence" value="ECO:0007669"/>
    <property type="project" value="TreeGrafter"/>
</dbReference>
<feature type="compositionally biased region" description="Basic and acidic residues" evidence="3">
    <location>
        <begin position="854"/>
        <end position="864"/>
    </location>
</feature>
<dbReference type="PANTHER" id="PTHR22741:SF5">
    <property type="entry name" value="SRC KINASE SIGNALING INHIBITOR 1"/>
    <property type="match status" value="1"/>
</dbReference>